<proteinExistence type="predicted"/>
<keyword evidence="1" id="KW-0343">GTPase activation</keyword>
<evidence type="ECO:0000313" key="6">
    <source>
        <dbReference type="Proteomes" id="UP000054359"/>
    </source>
</evidence>
<accession>A0A087UCA5</accession>
<evidence type="ECO:0000256" key="1">
    <source>
        <dbReference type="ARBA" id="ARBA00022468"/>
    </source>
</evidence>
<sequence length="341" mass="37826">MPSMIASHFLHTFIVVQVIDPLSANTRYKVSVTFRDDVPAFGPQLPSPPVFKKSEEFRTFFLTKLINAEIASLKAKKFVSLERRTRNSLLQALYDNLLERTLDFCGFSVPSDHNKSEIGTSSGFFDSVRKALSGRNRSHSVESNLAHAIPKRSSSRASNSSLTGTLTGDTTPSTVRAQSSQIIDSSSLQSSFNRDSPKDDTDPSFSGHLRFGKRTNSNPENFLPNSGTPPPLQPTMSESDSSSMNSLELERPIAPEDSDTGSNTEVLVQDILPAEVCEHEIAKLKIEKLNLLKEISVCQMEMKRLKANEIRLSTELSVMKQENKRLTEALLRLQVAHDTIV</sequence>
<keyword evidence="2" id="KW-0175">Coiled coil</keyword>
<evidence type="ECO:0000259" key="4">
    <source>
        <dbReference type="PROSITE" id="PS50085"/>
    </source>
</evidence>
<gene>
    <name evidence="5" type="ORF">X975_18963</name>
</gene>
<dbReference type="PANTHER" id="PTHR15711">
    <property type="entry name" value="RAP GTPASE-ACTIVATING PROTEIN"/>
    <property type="match status" value="1"/>
</dbReference>
<protein>
    <submittedName>
        <fullName evidence="5">Rap1 GTPase-activating protein 2</fullName>
    </submittedName>
</protein>
<dbReference type="Proteomes" id="UP000054359">
    <property type="component" value="Unassembled WGS sequence"/>
</dbReference>
<name>A0A087UCA5_STEMI</name>
<dbReference type="OrthoDB" id="2499658at2759"/>
<dbReference type="STRING" id="407821.A0A087UCA5"/>
<feature type="domain" description="Rap-GAP" evidence="4">
    <location>
        <begin position="1"/>
        <end position="93"/>
    </location>
</feature>
<organism evidence="5 6">
    <name type="scientific">Stegodyphus mimosarum</name>
    <name type="common">African social velvet spider</name>
    <dbReference type="NCBI Taxonomy" id="407821"/>
    <lineage>
        <taxon>Eukaryota</taxon>
        <taxon>Metazoa</taxon>
        <taxon>Ecdysozoa</taxon>
        <taxon>Arthropoda</taxon>
        <taxon>Chelicerata</taxon>
        <taxon>Arachnida</taxon>
        <taxon>Araneae</taxon>
        <taxon>Araneomorphae</taxon>
        <taxon>Entelegynae</taxon>
        <taxon>Eresoidea</taxon>
        <taxon>Eresidae</taxon>
        <taxon>Stegodyphus</taxon>
    </lineage>
</organism>
<keyword evidence="6" id="KW-1185">Reference proteome</keyword>
<dbReference type="SUPFAM" id="SSF111347">
    <property type="entry name" value="Rap/Ran-GAP"/>
    <property type="match status" value="1"/>
</dbReference>
<dbReference type="GO" id="GO:0005737">
    <property type="term" value="C:cytoplasm"/>
    <property type="evidence" value="ECO:0007669"/>
    <property type="project" value="TreeGrafter"/>
</dbReference>
<evidence type="ECO:0000313" key="5">
    <source>
        <dbReference type="EMBL" id="KFM74994.1"/>
    </source>
</evidence>
<dbReference type="PROSITE" id="PS50085">
    <property type="entry name" value="RAPGAP"/>
    <property type="match status" value="1"/>
</dbReference>
<evidence type="ECO:0000256" key="2">
    <source>
        <dbReference type="SAM" id="Coils"/>
    </source>
</evidence>
<dbReference type="OMA" id="VCEHEIA"/>
<feature type="compositionally biased region" description="Polar residues" evidence="3">
    <location>
        <begin position="214"/>
        <end position="226"/>
    </location>
</feature>
<feature type="coiled-coil region" evidence="2">
    <location>
        <begin position="274"/>
        <end position="336"/>
    </location>
</feature>
<evidence type="ECO:0000256" key="3">
    <source>
        <dbReference type="SAM" id="MobiDB-lite"/>
    </source>
</evidence>
<dbReference type="InterPro" id="IPR035974">
    <property type="entry name" value="Rap/Ran-GAP_sf"/>
</dbReference>
<feature type="region of interest" description="Disordered" evidence="3">
    <location>
        <begin position="136"/>
        <end position="262"/>
    </location>
</feature>
<dbReference type="PANTHER" id="PTHR15711:SF32">
    <property type="entry name" value="RAP GTPASE ACTIVATING PROTEIN 1, ISOFORM H"/>
    <property type="match status" value="1"/>
</dbReference>
<feature type="non-terminal residue" evidence="5">
    <location>
        <position position="341"/>
    </location>
</feature>
<reference evidence="5 6" key="1">
    <citation type="submission" date="2013-11" db="EMBL/GenBank/DDBJ databases">
        <title>Genome sequencing of Stegodyphus mimosarum.</title>
        <authorList>
            <person name="Bechsgaard J."/>
        </authorList>
    </citation>
    <scope>NUCLEOTIDE SEQUENCE [LARGE SCALE GENOMIC DNA]</scope>
</reference>
<dbReference type="InterPro" id="IPR000331">
    <property type="entry name" value="Rap/Ran_GAP_dom"/>
</dbReference>
<dbReference type="Pfam" id="PF02145">
    <property type="entry name" value="Rap_GAP"/>
    <property type="match status" value="1"/>
</dbReference>
<dbReference type="EMBL" id="KK119179">
    <property type="protein sequence ID" value="KFM74994.1"/>
    <property type="molecule type" value="Genomic_DNA"/>
</dbReference>
<dbReference type="Gene3D" id="3.40.50.11210">
    <property type="entry name" value="Rap/Ran-GAP"/>
    <property type="match status" value="1"/>
</dbReference>
<dbReference type="InterPro" id="IPR050989">
    <property type="entry name" value="Rap1_Ran_GAP"/>
</dbReference>
<feature type="compositionally biased region" description="Low complexity" evidence="3">
    <location>
        <begin position="155"/>
        <end position="191"/>
    </location>
</feature>
<feature type="compositionally biased region" description="Low complexity" evidence="3">
    <location>
        <begin position="236"/>
        <end position="247"/>
    </location>
</feature>
<dbReference type="GO" id="GO:0005096">
    <property type="term" value="F:GTPase activator activity"/>
    <property type="evidence" value="ECO:0007669"/>
    <property type="project" value="UniProtKB-KW"/>
</dbReference>
<dbReference type="GO" id="GO:0051056">
    <property type="term" value="P:regulation of small GTPase mediated signal transduction"/>
    <property type="evidence" value="ECO:0007669"/>
    <property type="project" value="InterPro"/>
</dbReference>
<dbReference type="AlphaFoldDB" id="A0A087UCA5"/>